<dbReference type="PANTHER" id="PTHR10359:SF18">
    <property type="entry name" value="ENDONUCLEASE III"/>
    <property type="match status" value="1"/>
</dbReference>
<dbReference type="Gene3D" id="1.10.1670.10">
    <property type="entry name" value="Helix-hairpin-Helix base-excision DNA repair enzymes (C-terminal)"/>
    <property type="match status" value="1"/>
</dbReference>
<evidence type="ECO:0000259" key="11">
    <source>
        <dbReference type="SMART" id="SM00478"/>
    </source>
</evidence>
<dbReference type="SMART" id="SM00478">
    <property type="entry name" value="ENDO3c"/>
    <property type="match status" value="1"/>
</dbReference>
<keyword evidence="12" id="KW-0255">Endonuclease</keyword>
<dbReference type="InterPro" id="IPR003265">
    <property type="entry name" value="HhH-GPD_domain"/>
</dbReference>
<dbReference type="InterPro" id="IPR023170">
    <property type="entry name" value="HhH_base_excis_C"/>
</dbReference>
<evidence type="ECO:0000256" key="1">
    <source>
        <dbReference type="ARBA" id="ARBA00008343"/>
    </source>
</evidence>
<dbReference type="InterPro" id="IPR005759">
    <property type="entry name" value="Nth"/>
</dbReference>
<evidence type="ECO:0000256" key="4">
    <source>
        <dbReference type="ARBA" id="ARBA00022763"/>
    </source>
</evidence>
<evidence type="ECO:0000256" key="6">
    <source>
        <dbReference type="ARBA" id="ARBA00023004"/>
    </source>
</evidence>
<comment type="cofactor">
    <cofactor evidence="10">
        <name>[4Fe-4S] cluster</name>
        <dbReference type="ChEBI" id="CHEBI:49883"/>
    </cofactor>
    <text evidence="10">Binds 1 [4Fe-4S] cluster.</text>
</comment>
<evidence type="ECO:0000313" key="12">
    <source>
        <dbReference type="EMBL" id="MDV5087843.1"/>
    </source>
</evidence>
<dbReference type="Pfam" id="PF00633">
    <property type="entry name" value="HHH"/>
    <property type="match status" value="1"/>
</dbReference>
<dbReference type="PANTHER" id="PTHR10359">
    <property type="entry name" value="A/G-SPECIFIC ADENINE GLYCOSYLASE/ENDONUCLEASE III"/>
    <property type="match status" value="1"/>
</dbReference>
<dbReference type="InterPro" id="IPR003651">
    <property type="entry name" value="Endonuclease3_FeS-loop_motif"/>
</dbReference>
<dbReference type="Pfam" id="PF00730">
    <property type="entry name" value="HhH-GPD"/>
    <property type="match status" value="1"/>
</dbReference>
<accession>A0ABU3Z7E4</accession>
<dbReference type="InterPro" id="IPR004036">
    <property type="entry name" value="Endonuclease-III-like_CS2"/>
</dbReference>
<reference evidence="12 13" key="1">
    <citation type="submission" date="2023-10" db="EMBL/GenBank/DDBJ databases">
        <title>Veillonella sp. nov., isolated from a pig farm feces dump.</title>
        <authorList>
            <person name="Chang Y.-H."/>
        </authorList>
    </citation>
    <scope>NUCLEOTIDE SEQUENCE [LARGE SCALE GENOMIC DNA]</scope>
    <source>
        <strain evidence="12 13">YH-vei2233</strain>
    </source>
</reference>
<evidence type="ECO:0000256" key="9">
    <source>
        <dbReference type="ARBA" id="ARBA00023295"/>
    </source>
</evidence>
<keyword evidence="10" id="KW-0456">Lyase</keyword>
<dbReference type="InterPro" id="IPR000445">
    <property type="entry name" value="HhH_motif"/>
</dbReference>
<evidence type="ECO:0000313" key="13">
    <source>
        <dbReference type="Proteomes" id="UP001272515"/>
    </source>
</evidence>
<dbReference type="EMBL" id="JAWJZB010000003">
    <property type="protein sequence ID" value="MDV5087843.1"/>
    <property type="molecule type" value="Genomic_DNA"/>
</dbReference>
<dbReference type="SUPFAM" id="SSF48150">
    <property type="entry name" value="DNA-glycosylase"/>
    <property type="match status" value="1"/>
</dbReference>
<feature type="binding site" evidence="10">
    <location>
        <position position="189"/>
    </location>
    <ligand>
        <name>[4Fe-4S] cluster</name>
        <dbReference type="ChEBI" id="CHEBI:49883"/>
    </ligand>
</feature>
<feature type="binding site" evidence="10">
    <location>
        <position position="205"/>
    </location>
    <ligand>
        <name>[4Fe-4S] cluster</name>
        <dbReference type="ChEBI" id="CHEBI:49883"/>
    </ligand>
</feature>
<keyword evidence="9 10" id="KW-0326">Glycosidase</keyword>
<comment type="similarity">
    <text evidence="1 10">Belongs to the Nth/MutY family.</text>
</comment>
<keyword evidence="5 10" id="KW-0378">Hydrolase</keyword>
<organism evidence="12 13">
    <name type="scientific">Veillonella absiana</name>
    <dbReference type="NCBI Taxonomy" id="3079305"/>
    <lineage>
        <taxon>Bacteria</taxon>
        <taxon>Bacillati</taxon>
        <taxon>Bacillota</taxon>
        <taxon>Negativicutes</taxon>
        <taxon>Veillonellales</taxon>
        <taxon>Veillonellaceae</taxon>
        <taxon>Veillonella</taxon>
    </lineage>
</organism>
<feature type="domain" description="HhH-GPD" evidence="11">
    <location>
        <begin position="40"/>
        <end position="187"/>
    </location>
</feature>
<dbReference type="PIRSF" id="PIRSF001435">
    <property type="entry name" value="Nth"/>
    <property type="match status" value="1"/>
</dbReference>
<dbReference type="SMART" id="SM00525">
    <property type="entry name" value="FES"/>
    <property type="match status" value="1"/>
</dbReference>
<dbReference type="GO" id="GO:0004519">
    <property type="term" value="F:endonuclease activity"/>
    <property type="evidence" value="ECO:0007669"/>
    <property type="project" value="UniProtKB-KW"/>
</dbReference>
<keyword evidence="8 10" id="KW-0234">DNA repair</keyword>
<evidence type="ECO:0000256" key="3">
    <source>
        <dbReference type="ARBA" id="ARBA00022723"/>
    </source>
</evidence>
<evidence type="ECO:0000256" key="2">
    <source>
        <dbReference type="ARBA" id="ARBA00022485"/>
    </source>
</evidence>
<evidence type="ECO:0000256" key="8">
    <source>
        <dbReference type="ARBA" id="ARBA00023204"/>
    </source>
</evidence>
<evidence type="ECO:0000256" key="10">
    <source>
        <dbReference type="HAMAP-Rule" id="MF_00942"/>
    </source>
</evidence>
<dbReference type="HAMAP" id="MF_00942">
    <property type="entry name" value="Nth"/>
    <property type="match status" value="1"/>
</dbReference>
<dbReference type="Pfam" id="PF10576">
    <property type="entry name" value="EndIII_4Fe-2S"/>
    <property type="match status" value="1"/>
</dbReference>
<protein>
    <recommendedName>
        <fullName evidence="10">Endonuclease III</fullName>
        <ecNumber evidence="10">4.2.99.18</ecNumber>
    </recommendedName>
    <alternativeName>
        <fullName evidence="10">DNA-(apurinic or apyrimidinic site) lyase</fullName>
    </alternativeName>
</protein>
<comment type="function">
    <text evidence="10">DNA repair enzyme that has both DNA N-glycosylase activity and AP-lyase activity. The DNA N-glycosylase activity releases various damaged pyrimidines from DNA by cleaving the N-glycosidic bond, leaving an AP (apurinic/apyrimidinic) site. The AP-lyase activity cleaves the phosphodiester bond 3' to the AP site by a beta-elimination, leaving a 3'-terminal unsaturated sugar and a product with a terminal 5'-phosphate.</text>
</comment>
<comment type="caution">
    <text evidence="12">The sequence shown here is derived from an EMBL/GenBank/DDBJ whole genome shotgun (WGS) entry which is preliminary data.</text>
</comment>
<keyword evidence="4 10" id="KW-0227">DNA damage</keyword>
<dbReference type="Proteomes" id="UP001272515">
    <property type="component" value="Unassembled WGS sequence"/>
</dbReference>
<name>A0ABU3Z7E4_9FIRM</name>
<dbReference type="NCBIfam" id="TIGR01083">
    <property type="entry name" value="nth"/>
    <property type="match status" value="1"/>
</dbReference>
<dbReference type="PROSITE" id="PS00764">
    <property type="entry name" value="ENDONUCLEASE_III_1"/>
    <property type="match status" value="1"/>
</dbReference>
<dbReference type="RefSeq" id="WP_317329666.1">
    <property type="nucleotide sequence ID" value="NZ_JAWJZA010000001.1"/>
</dbReference>
<comment type="catalytic activity">
    <reaction evidence="10">
        <text>2'-deoxyribonucleotide-(2'-deoxyribose 5'-phosphate)-2'-deoxyribonucleotide-DNA = a 3'-end 2'-deoxyribonucleotide-(2,3-dehydro-2,3-deoxyribose 5'-phosphate)-DNA + a 5'-end 5'-phospho-2'-deoxyribonucleoside-DNA + H(+)</text>
        <dbReference type="Rhea" id="RHEA:66592"/>
        <dbReference type="Rhea" id="RHEA-COMP:13180"/>
        <dbReference type="Rhea" id="RHEA-COMP:16897"/>
        <dbReference type="Rhea" id="RHEA-COMP:17067"/>
        <dbReference type="ChEBI" id="CHEBI:15378"/>
        <dbReference type="ChEBI" id="CHEBI:136412"/>
        <dbReference type="ChEBI" id="CHEBI:157695"/>
        <dbReference type="ChEBI" id="CHEBI:167181"/>
        <dbReference type="EC" id="4.2.99.18"/>
    </reaction>
</comment>
<dbReference type="EC" id="4.2.99.18" evidence="10"/>
<keyword evidence="2 10" id="KW-0004">4Fe-4S</keyword>
<feature type="binding site" evidence="10">
    <location>
        <position position="196"/>
    </location>
    <ligand>
        <name>[4Fe-4S] cluster</name>
        <dbReference type="ChEBI" id="CHEBI:49883"/>
    </ligand>
</feature>
<dbReference type="PROSITE" id="PS01155">
    <property type="entry name" value="ENDONUCLEASE_III_2"/>
    <property type="match status" value="1"/>
</dbReference>
<keyword evidence="12" id="KW-0540">Nuclease</keyword>
<sequence>MRVTKAIKAEQLRILEKTYFDAKPALEYSNDFELLVAVVLSAQCTDERVNIVTRRIFPELNTPAAMLSIGVKKLEMLIKDCGLYKSKANNLIKTCDILVHQYKGEVPHEFEQLIELPGVGRKTANVVVSVLYGTPAIAVDTHVFRVSNRLKLGVASTPEEMELKLQKAIPKDKWSAAHHWLIYHGRRLCKARKPLCGECMLAHVCPSAGKVV</sequence>
<keyword evidence="10" id="KW-0238">DNA-binding</keyword>
<evidence type="ECO:0000256" key="7">
    <source>
        <dbReference type="ARBA" id="ARBA00023014"/>
    </source>
</evidence>
<dbReference type="Gene3D" id="1.10.340.30">
    <property type="entry name" value="Hypothetical protein, domain 2"/>
    <property type="match status" value="1"/>
</dbReference>
<dbReference type="CDD" id="cd00056">
    <property type="entry name" value="ENDO3c"/>
    <property type="match status" value="1"/>
</dbReference>
<gene>
    <name evidence="10 12" type="primary">nth</name>
    <name evidence="12" type="ORF">RVY80_03145</name>
</gene>
<keyword evidence="3 10" id="KW-0479">Metal-binding</keyword>
<proteinExistence type="inferred from homology"/>
<keyword evidence="7 10" id="KW-0411">Iron-sulfur</keyword>
<keyword evidence="13" id="KW-1185">Reference proteome</keyword>
<keyword evidence="6 10" id="KW-0408">Iron</keyword>
<dbReference type="InterPro" id="IPR004035">
    <property type="entry name" value="Endouclease-III_FeS-bd_BS"/>
</dbReference>
<dbReference type="InterPro" id="IPR011257">
    <property type="entry name" value="DNA_glycosylase"/>
</dbReference>
<evidence type="ECO:0000256" key="5">
    <source>
        <dbReference type="ARBA" id="ARBA00022801"/>
    </source>
</evidence>
<feature type="binding site" evidence="10">
    <location>
        <position position="199"/>
    </location>
    <ligand>
        <name>[4Fe-4S] cluster</name>
        <dbReference type="ChEBI" id="CHEBI:49883"/>
    </ligand>
</feature>